<dbReference type="Proteomes" id="UP001497457">
    <property type="component" value="Chromosome 21rd"/>
</dbReference>
<dbReference type="InterPro" id="IPR036047">
    <property type="entry name" value="F-box-like_dom_sf"/>
</dbReference>
<keyword evidence="3" id="KW-1185">Reference proteome</keyword>
<dbReference type="SUPFAM" id="SSF81383">
    <property type="entry name" value="F-box domain"/>
    <property type="match status" value="1"/>
</dbReference>
<dbReference type="PANTHER" id="PTHR33207">
    <property type="entry name" value="F-BOX DOMAIN CONTAINING PROTEIN-RELATED"/>
    <property type="match status" value="1"/>
</dbReference>
<proteinExistence type="predicted"/>
<evidence type="ECO:0000313" key="3">
    <source>
        <dbReference type="Proteomes" id="UP001497457"/>
    </source>
</evidence>
<organism evidence="1 3">
    <name type="scientific">Urochloa decumbens</name>
    <dbReference type="NCBI Taxonomy" id="240449"/>
    <lineage>
        <taxon>Eukaryota</taxon>
        <taxon>Viridiplantae</taxon>
        <taxon>Streptophyta</taxon>
        <taxon>Embryophyta</taxon>
        <taxon>Tracheophyta</taxon>
        <taxon>Spermatophyta</taxon>
        <taxon>Magnoliopsida</taxon>
        <taxon>Liliopsida</taxon>
        <taxon>Poales</taxon>
        <taxon>Poaceae</taxon>
        <taxon>PACMAD clade</taxon>
        <taxon>Panicoideae</taxon>
        <taxon>Panicodae</taxon>
        <taxon>Paniceae</taxon>
        <taxon>Melinidinae</taxon>
        <taxon>Urochloa</taxon>
    </lineage>
</organism>
<name>A0ABC9AMY0_9POAL</name>
<sequence>MDYVNNDILVLILERVNSYPGLIRGAATCKLWRHTVADAGFLRRYRSLHGPTIAGNYFDICLPSLRHALDVETGSGPGFPHIVRSPDLAVCEPLTRRHVRILAPGMKNDDGRFTWGLYLIDGVDDAGRCSIGMSNFRVMCVFHRDDAAHAGVFTAGGDSAETWIEMGAEHIPWNLDPWMTGTACLGRARGSWYFFVAGGTLIALDGSTGEFSSYAVPAAAANTGNWWDPYTWMDKFAVTDGWDGRPPCFVVVAANGVMKVHSMLDDEWVLEKEVVLSKVAHGLPGYKPSFFLGPVDIVARGIRLVILSVRVTEDADTAMDPFSHFFSSTKRWLFSIDLETMQVAPAAEGLGGNGVSMRAPVATSFASLHR</sequence>
<gene>
    <name evidence="1" type="ORF">URODEC1_LOCUS56584</name>
    <name evidence="2" type="ORF">URODEC1_LOCUS62292</name>
</gene>
<protein>
    <recommendedName>
        <fullName evidence="4">F-box domain-containing protein</fullName>
    </recommendedName>
</protein>
<reference evidence="1" key="1">
    <citation type="submission" date="2024-10" db="EMBL/GenBank/DDBJ databases">
        <authorList>
            <person name="Ryan C."/>
        </authorList>
    </citation>
    <scope>NUCLEOTIDE SEQUENCE [LARGE SCALE GENOMIC DNA]</scope>
</reference>
<dbReference type="AlphaFoldDB" id="A0ABC9AMY0"/>
<evidence type="ECO:0000313" key="1">
    <source>
        <dbReference type="EMBL" id="CAL4982370.1"/>
    </source>
</evidence>
<accession>A0ABC9AMY0</accession>
<dbReference type="Proteomes" id="UP001497457">
    <property type="component" value="Chromosome 24b"/>
</dbReference>
<dbReference type="EMBL" id="OZ075134">
    <property type="protein sequence ID" value="CAL4995322.1"/>
    <property type="molecule type" value="Genomic_DNA"/>
</dbReference>
<dbReference type="EMBL" id="OZ075131">
    <property type="protein sequence ID" value="CAL4982370.1"/>
    <property type="molecule type" value="Genomic_DNA"/>
</dbReference>
<evidence type="ECO:0000313" key="2">
    <source>
        <dbReference type="EMBL" id="CAL4995322.1"/>
    </source>
</evidence>
<evidence type="ECO:0008006" key="4">
    <source>
        <dbReference type="Google" id="ProtNLM"/>
    </source>
</evidence>